<comment type="caution">
    <text evidence="1">The sequence shown here is derived from an EMBL/GenBank/DDBJ whole genome shotgun (WGS) entry which is preliminary data.</text>
</comment>
<accession>A0ABD0JCI3</accession>
<sequence length="135" mass="15420">MNYFFPILSRRLIVILQKPTHSDRTSEAACRHAVLHHVTEEQPRIKRGRRKIPAQLMQPHTLARTFPHLGDKGRETAAAARIFKSFSTIKLGFFPPQQDGIFSRWMCAAPPLFRGEQDCACQFLAAMQMEISGRT</sequence>
<evidence type="ECO:0000313" key="1">
    <source>
        <dbReference type="EMBL" id="KAK7468108.1"/>
    </source>
</evidence>
<evidence type="ECO:0000313" key="2">
    <source>
        <dbReference type="Proteomes" id="UP001519460"/>
    </source>
</evidence>
<gene>
    <name evidence="1" type="ORF">BaRGS_00036691</name>
</gene>
<dbReference type="EMBL" id="JACVVK020000523">
    <property type="protein sequence ID" value="KAK7468108.1"/>
    <property type="molecule type" value="Genomic_DNA"/>
</dbReference>
<dbReference type="AlphaFoldDB" id="A0ABD0JCI3"/>
<proteinExistence type="predicted"/>
<protein>
    <submittedName>
        <fullName evidence="1">Uncharacterized protein</fullName>
    </submittedName>
</protein>
<keyword evidence="2" id="KW-1185">Reference proteome</keyword>
<name>A0ABD0JCI3_9CAEN</name>
<organism evidence="1 2">
    <name type="scientific">Batillaria attramentaria</name>
    <dbReference type="NCBI Taxonomy" id="370345"/>
    <lineage>
        <taxon>Eukaryota</taxon>
        <taxon>Metazoa</taxon>
        <taxon>Spiralia</taxon>
        <taxon>Lophotrochozoa</taxon>
        <taxon>Mollusca</taxon>
        <taxon>Gastropoda</taxon>
        <taxon>Caenogastropoda</taxon>
        <taxon>Sorbeoconcha</taxon>
        <taxon>Cerithioidea</taxon>
        <taxon>Batillariidae</taxon>
        <taxon>Batillaria</taxon>
    </lineage>
</organism>
<reference evidence="1 2" key="1">
    <citation type="journal article" date="2023" name="Sci. Data">
        <title>Genome assembly of the Korean intertidal mud-creeper Batillaria attramentaria.</title>
        <authorList>
            <person name="Patra A.K."/>
            <person name="Ho P.T."/>
            <person name="Jun S."/>
            <person name="Lee S.J."/>
            <person name="Kim Y."/>
            <person name="Won Y.J."/>
        </authorList>
    </citation>
    <scope>NUCLEOTIDE SEQUENCE [LARGE SCALE GENOMIC DNA]</scope>
    <source>
        <strain evidence="1">Wonlab-2016</strain>
    </source>
</reference>
<dbReference type="Proteomes" id="UP001519460">
    <property type="component" value="Unassembled WGS sequence"/>
</dbReference>